<sequence length="90" mass="9959">MRNQAIFFLYDSRLSSPEECKCKHSSEEPIMVKDTSQNKPSSHKEGFRTHNRAHGLVAVGVALCAPSYNSTCWETLHSEGMGRVNLCGGC</sequence>
<reference evidence="1" key="1">
    <citation type="submission" date="2020-08" db="EMBL/GenBank/DDBJ databases">
        <title>Multicomponent nature underlies the extraordinary mechanical properties of spider dragline silk.</title>
        <authorList>
            <person name="Kono N."/>
            <person name="Nakamura H."/>
            <person name="Mori M."/>
            <person name="Yoshida Y."/>
            <person name="Ohtoshi R."/>
            <person name="Malay A.D."/>
            <person name="Moran D.A.P."/>
            <person name="Tomita M."/>
            <person name="Numata K."/>
            <person name="Arakawa K."/>
        </authorList>
    </citation>
    <scope>NUCLEOTIDE SEQUENCE</scope>
</reference>
<comment type="caution">
    <text evidence="1">The sequence shown here is derived from an EMBL/GenBank/DDBJ whole genome shotgun (WGS) entry which is preliminary data.</text>
</comment>
<name>A0A8X7C504_9ARAC</name>
<evidence type="ECO:0000313" key="1">
    <source>
        <dbReference type="EMBL" id="GFY57451.1"/>
    </source>
</evidence>
<gene>
    <name evidence="1" type="ORF">TNIN_382751</name>
</gene>
<protein>
    <submittedName>
        <fullName evidence="1">Uncharacterized protein</fullName>
    </submittedName>
</protein>
<dbReference type="EMBL" id="BMAV01011517">
    <property type="protein sequence ID" value="GFY57451.1"/>
    <property type="molecule type" value="Genomic_DNA"/>
</dbReference>
<dbReference type="Proteomes" id="UP000886998">
    <property type="component" value="Unassembled WGS sequence"/>
</dbReference>
<organism evidence="1 2">
    <name type="scientific">Trichonephila inaurata madagascariensis</name>
    <dbReference type="NCBI Taxonomy" id="2747483"/>
    <lineage>
        <taxon>Eukaryota</taxon>
        <taxon>Metazoa</taxon>
        <taxon>Ecdysozoa</taxon>
        <taxon>Arthropoda</taxon>
        <taxon>Chelicerata</taxon>
        <taxon>Arachnida</taxon>
        <taxon>Araneae</taxon>
        <taxon>Araneomorphae</taxon>
        <taxon>Entelegynae</taxon>
        <taxon>Araneoidea</taxon>
        <taxon>Nephilidae</taxon>
        <taxon>Trichonephila</taxon>
        <taxon>Trichonephila inaurata</taxon>
    </lineage>
</organism>
<proteinExistence type="predicted"/>
<accession>A0A8X7C504</accession>
<keyword evidence="2" id="KW-1185">Reference proteome</keyword>
<evidence type="ECO:0000313" key="2">
    <source>
        <dbReference type="Proteomes" id="UP000886998"/>
    </source>
</evidence>
<dbReference type="AlphaFoldDB" id="A0A8X7C504"/>